<evidence type="ECO:0000256" key="7">
    <source>
        <dbReference type="PROSITE-ProRule" id="PRU00221"/>
    </source>
</evidence>
<dbReference type="InterPro" id="IPR011009">
    <property type="entry name" value="Kinase-like_dom_sf"/>
</dbReference>
<dbReference type="PROSITE" id="PS00108">
    <property type="entry name" value="PROTEIN_KINASE_ST"/>
    <property type="match status" value="1"/>
</dbReference>
<evidence type="ECO:0000313" key="10">
    <source>
        <dbReference type="EMBL" id="GAA0251198.1"/>
    </source>
</evidence>
<evidence type="ECO:0000256" key="6">
    <source>
        <dbReference type="ARBA" id="ARBA00022840"/>
    </source>
</evidence>
<protein>
    <recommendedName>
        <fullName evidence="1">non-specific serine/threonine protein kinase</fullName>
        <ecNumber evidence="1">2.7.11.1</ecNumber>
    </recommendedName>
</protein>
<dbReference type="InterPro" id="IPR015943">
    <property type="entry name" value="WD40/YVTN_repeat-like_dom_sf"/>
</dbReference>
<feature type="repeat" description="WD" evidence="7">
    <location>
        <begin position="574"/>
        <end position="597"/>
    </location>
</feature>
<evidence type="ECO:0000313" key="11">
    <source>
        <dbReference type="Proteomes" id="UP001500967"/>
    </source>
</evidence>
<dbReference type="SUPFAM" id="SSF50998">
    <property type="entry name" value="Quinoprotein alcohol dehydrogenase-like"/>
    <property type="match status" value="1"/>
</dbReference>
<dbReference type="Proteomes" id="UP001500967">
    <property type="component" value="Unassembled WGS sequence"/>
</dbReference>
<dbReference type="Pfam" id="PF00069">
    <property type="entry name" value="Pkinase"/>
    <property type="match status" value="1"/>
</dbReference>
<feature type="region of interest" description="Disordered" evidence="8">
    <location>
        <begin position="332"/>
        <end position="358"/>
    </location>
</feature>
<gene>
    <name evidence="10" type="ORF">GCM10009539_40400</name>
</gene>
<keyword evidence="11" id="KW-1185">Reference proteome</keyword>
<keyword evidence="6" id="KW-0067">ATP-binding</keyword>
<reference evidence="11" key="1">
    <citation type="journal article" date="2019" name="Int. J. Syst. Evol. Microbiol.">
        <title>The Global Catalogue of Microorganisms (GCM) 10K type strain sequencing project: providing services to taxonomists for standard genome sequencing and annotation.</title>
        <authorList>
            <consortium name="The Broad Institute Genomics Platform"/>
            <consortium name="The Broad Institute Genome Sequencing Center for Infectious Disease"/>
            <person name="Wu L."/>
            <person name="Ma J."/>
        </authorList>
    </citation>
    <scope>NUCLEOTIDE SEQUENCE [LARGE SCALE GENOMIC DNA]</scope>
    <source>
        <strain evidence="11">JCM 10425</strain>
    </source>
</reference>
<organism evidence="10 11">
    <name type="scientific">Cryptosporangium japonicum</name>
    <dbReference type="NCBI Taxonomy" id="80872"/>
    <lineage>
        <taxon>Bacteria</taxon>
        <taxon>Bacillati</taxon>
        <taxon>Actinomycetota</taxon>
        <taxon>Actinomycetes</taxon>
        <taxon>Cryptosporangiales</taxon>
        <taxon>Cryptosporangiaceae</taxon>
        <taxon>Cryptosporangium</taxon>
    </lineage>
</organism>
<keyword evidence="5" id="KW-0418">Kinase</keyword>
<keyword evidence="7" id="KW-0853">WD repeat</keyword>
<dbReference type="PROSITE" id="PS50294">
    <property type="entry name" value="WD_REPEATS_REGION"/>
    <property type="match status" value="3"/>
</dbReference>
<feature type="region of interest" description="Disordered" evidence="8">
    <location>
        <begin position="376"/>
        <end position="413"/>
    </location>
</feature>
<dbReference type="InterPro" id="IPR008271">
    <property type="entry name" value="Ser/Thr_kinase_AS"/>
</dbReference>
<comment type="caution">
    <text evidence="10">The sequence shown here is derived from an EMBL/GenBank/DDBJ whole genome shotgun (WGS) entry which is preliminary data.</text>
</comment>
<evidence type="ECO:0000256" key="4">
    <source>
        <dbReference type="ARBA" id="ARBA00022741"/>
    </source>
</evidence>
<keyword evidence="4" id="KW-0547">Nucleotide-binding</keyword>
<dbReference type="PANTHER" id="PTHR43289">
    <property type="entry name" value="MITOGEN-ACTIVATED PROTEIN KINASE KINASE KINASE 20-RELATED"/>
    <property type="match status" value="1"/>
</dbReference>
<proteinExistence type="predicted"/>
<dbReference type="EC" id="2.7.11.1" evidence="1"/>
<accession>A0ABP3E3A9</accession>
<feature type="repeat" description="WD" evidence="7">
    <location>
        <begin position="608"/>
        <end position="648"/>
    </location>
</feature>
<dbReference type="SUPFAM" id="SSF56112">
    <property type="entry name" value="Protein kinase-like (PK-like)"/>
    <property type="match status" value="1"/>
</dbReference>
<dbReference type="SMART" id="SM00220">
    <property type="entry name" value="S_TKc"/>
    <property type="match status" value="1"/>
</dbReference>
<feature type="repeat" description="WD" evidence="7">
    <location>
        <begin position="658"/>
        <end position="691"/>
    </location>
</feature>
<feature type="compositionally biased region" description="Basic and acidic residues" evidence="8">
    <location>
        <begin position="390"/>
        <end position="411"/>
    </location>
</feature>
<evidence type="ECO:0000256" key="1">
    <source>
        <dbReference type="ARBA" id="ARBA00012513"/>
    </source>
</evidence>
<dbReference type="PANTHER" id="PTHR43289:SF6">
    <property type="entry name" value="SERINE_THREONINE-PROTEIN KINASE NEKL-3"/>
    <property type="match status" value="1"/>
</dbReference>
<keyword evidence="3" id="KW-0808">Transferase</keyword>
<dbReference type="InterPro" id="IPR000719">
    <property type="entry name" value="Prot_kinase_dom"/>
</dbReference>
<evidence type="ECO:0000256" key="3">
    <source>
        <dbReference type="ARBA" id="ARBA00022679"/>
    </source>
</evidence>
<dbReference type="SMART" id="SM00320">
    <property type="entry name" value="WD40"/>
    <property type="match status" value="6"/>
</dbReference>
<dbReference type="InterPro" id="IPR011047">
    <property type="entry name" value="Quinoprotein_ADH-like_sf"/>
</dbReference>
<dbReference type="Pfam" id="PF00400">
    <property type="entry name" value="WD40"/>
    <property type="match status" value="4"/>
</dbReference>
<dbReference type="InterPro" id="IPR001680">
    <property type="entry name" value="WD40_rpt"/>
</dbReference>
<feature type="domain" description="Protein kinase" evidence="9">
    <location>
        <begin position="47"/>
        <end position="298"/>
    </location>
</feature>
<keyword evidence="2" id="KW-0723">Serine/threonine-protein kinase</keyword>
<dbReference type="CDD" id="cd14014">
    <property type="entry name" value="STKc_PknB_like"/>
    <property type="match status" value="1"/>
</dbReference>
<dbReference type="Gene3D" id="2.130.10.10">
    <property type="entry name" value="YVTN repeat-like/Quinoprotein amine dehydrogenase"/>
    <property type="match status" value="3"/>
</dbReference>
<evidence type="ECO:0000259" key="9">
    <source>
        <dbReference type="PROSITE" id="PS50011"/>
    </source>
</evidence>
<dbReference type="PROSITE" id="PS50082">
    <property type="entry name" value="WD_REPEATS_2"/>
    <property type="match status" value="4"/>
</dbReference>
<evidence type="ECO:0000256" key="5">
    <source>
        <dbReference type="ARBA" id="ARBA00022777"/>
    </source>
</evidence>
<dbReference type="EMBL" id="BAAAGX010000016">
    <property type="protein sequence ID" value="GAA0251198.1"/>
    <property type="molecule type" value="Genomic_DNA"/>
</dbReference>
<dbReference type="Gene3D" id="1.10.510.10">
    <property type="entry name" value="Transferase(Phosphotransferase) domain 1"/>
    <property type="match status" value="1"/>
</dbReference>
<evidence type="ECO:0000256" key="8">
    <source>
        <dbReference type="SAM" id="MobiDB-lite"/>
    </source>
</evidence>
<dbReference type="PROSITE" id="PS50011">
    <property type="entry name" value="PROTEIN_KINASE_DOM"/>
    <property type="match status" value="1"/>
</dbReference>
<name>A0ABP3E3A9_9ACTN</name>
<evidence type="ECO:0000256" key="2">
    <source>
        <dbReference type="ARBA" id="ARBA00022527"/>
    </source>
</evidence>
<feature type="repeat" description="WD" evidence="7">
    <location>
        <begin position="744"/>
        <end position="771"/>
    </location>
</feature>
<sequence length="771" mass="80267">MRSVVRTGQNRFARALRRAWPGKADREAESVDVIIDRAQLVVALPQYEIGDVLGRGAHGLVFHARHRRLGSAHAVKALVVAERDVDASRRFLNEARVMTALDHPHIVRVNEYAEGDLVLLLVLEHLGGGTLTERMGRPVAPDVASAWMLAVAEALSVAHHQGVVHRDIKPANLLFTTGGLLKVGDFGIAKLFAGSDASASADIVGTPRYIAPEQISGGRIGPATDLYALGVTFYELLSGRSPFPVGLSLPGLLHHHLSMPPEPLEGAPPALAALVERLLEKDPAARPESARALAVELVNAAEQDLGGDWITRSGVPLRIDGALLYQRGPWRERPAPRSAEPGAPVPPSSRTVALGNEPLPPLPPLVPLVPLPSAVPVREGSSRGGSSRGGTEEWVRTGDRETAAPRREGRTRPRRRTILAGAAAAVVVATATAVTLVVNADRSADASHTATTATADETARTGHSAALLGEFTAGQSIAERVAVDGDATHVAWITTGGDVSIWEPATKRQVGPLGGADAAVWAAAFVVDDDPTLAGPSGGVLLTGGQDGVLHQWDPDSGREAGATVPVGPEKTIAVAFDQDGATMAAGGADGVVRIWNAITVEPSDPPLRGHTSPVAAIAFAPTGTRIATAADDGVRLWNAGSHQQVVFQANRSGAVTTSLAFSPDGSRLVSGGFKNAVQLWDAQSGQPVGPAIDPGPTDLSIALGFSRDSDSMITCAGNVVRWWDASTGKPDGAEVRLPASAPVSAATFTANGTHVVTASTDGTVRLWKLT</sequence>